<feature type="region of interest" description="Disordered" evidence="1">
    <location>
        <begin position="48"/>
        <end position="102"/>
    </location>
</feature>
<evidence type="ECO:0000313" key="2">
    <source>
        <dbReference type="EMBL" id="CAI8597968.1"/>
    </source>
</evidence>
<name>A0AAV0ZK83_VICFA</name>
<dbReference type="Proteomes" id="UP001157006">
    <property type="component" value="Chromosome 2"/>
</dbReference>
<accession>A0AAV0ZK83</accession>
<organism evidence="2 3">
    <name type="scientific">Vicia faba</name>
    <name type="common">Broad bean</name>
    <name type="synonym">Faba vulgaris</name>
    <dbReference type="NCBI Taxonomy" id="3906"/>
    <lineage>
        <taxon>Eukaryota</taxon>
        <taxon>Viridiplantae</taxon>
        <taxon>Streptophyta</taxon>
        <taxon>Embryophyta</taxon>
        <taxon>Tracheophyta</taxon>
        <taxon>Spermatophyta</taxon>
        <taxon>Magnoliopsida</taxon>
        <taxon>eudicotyledons</taxon>
        <taxon>Gunneridae</taxon>
        <taxon>Pentapetalae</taxon>
        <taxon>rosids</taxon>
        <taxon>fabids</taxon>
        <taxon>Fabales</taxon>
        <taxon>Fabaceae</taxon>
        <taxon>Papilionoideae</taxon>
        <taxon>50 kb inversion clade</taxon>
        <taxon>NPAAA clade</taxon>
        <taxon>Hologalegina</taxon>
        <taxon>IRL clade</taxon>
        <taxon>Fabeae</taxon>
        <taxon>Vicia</taxon>
    </lineage>
</organism>
<dbReference type="EMBL" id="OX451737">
    <property type="protein sequence ID" value="CAI8597968.1"/>
    <property type="molecule type" value="Genomic_DNA"/>
</dbReference>
<dbReference type="AlphaFoldDB" id="A0AAV0ZK83"/>
<evidence type="ECO:0000313" key="3">
    <source>
        <dbReference type="Proteomes" id="UP001157006"/>
    </source>
</evidence>
<reference evidence="2 3" key="1">
    <citation type="submission" date="2023-01" db="EMBL/GenBank/DDBJ databases">
        <authorList>
            <person name="Kreplak J."/>
        </authorList>
    </citation>
    <scope>NUCLEOTIDE SEQUENCE [LARGE SCALE GENOMIC DNA]</scope>
</reference>
<proteinExistence type="predicted"/>
<keyword evidence="3" id="KW-1185">Reference proteome</keyword>
<protein>
    <submittedName>
        <fullName evidence="2">Uncharacterized protein</fullName>
    </submittedName>
</protein>
<gene>
    <name evidence="2" type="ORF">VFH_II105840</name>
</gene>
<evidence type="ECO:0000256" key="1">
    <source>
        <dbReference type="SAM" id="MobiDB-lite"/>
    </source>
</evidence>
<feature type="compositionally biased region" description="Basic and acidic residues" evidence="1">
    <location>
        <begin position="62"/>
        <end position="79"/>
    </location>
</feature>
<sequence>MQGDQDKSFIQGDPIRVLLTLFFFVKGALPSILQRCLLLTITHNQKETENNFSKMEINPGKSNERTVEAKNKKNKEVDPTSHSSVEGPHGGPSIGTIIPGKT</sequence>